<dbReference type="Proteomes" id="UP000732399">
    <property type="component" value="Unassembled WGS sequence"/>
</dbReference>
<dbReference type="SUPFAM" id="SSF50118">
    <property type="entry name" value="Cell growth inhibitor/plasmid maintenance toxic component"/>
    <property type="match status" value="1"/>
</dbReference>
<dbReference type="EMBL" id="JAAVJH010000001">
    <property type="protein sequence ID" value="NJR77456.1"/>
    <property type="molecule type" value="Genomic_DNA"/>
</dbReference>
<gene>
    <name evidence="1" type="ORF">HBH26_02355</name>
</gene>
<reference evidence="1 2" key="1">
    <citation type="submission" date="2020-03" db="EMBL/GenBank/DDBJ databases">
        <authorList>
            <person name="Wang L."/>
            <person name="He N."/>
            <person name="Li Y."/>
            <person name="Fang Y."/>
            <person name="Zhang F."/>
        </authorList>
    </citation>
    <scope>NUCLEOTIDE SEQUENCE [LARGE SCALE GENOMIC DNA]</scope>
    <source>
        <strain evidence="1 2">36D10-4-7</strain>
    </source>
</reference>
<proteinExistence type="predicted"/>
<dbReference type="InterPro" id="IPR003477">
    <property type="entry name" value="PemK-like"/>
</dbReference>
<dbReference type="PANTHER" id="PTHR33988">
    <property type="entry name" value="ENDORIBONUCLEASE MAZF-RELATED"/>
    <property type="match status" value="1"/>
</dbReference>
<sequence length="108" mass="11876">MKRGDLILVREPNTPAGKPRPYVVVQRDSALTAPDRVTGCPLTSHLRGIEGQRPFVAPTDQNGLRLPSEVQTDLIYTHPIERIGGVIGSLDPATMRAVDQALRRWLAL</sequence>
<dbReference type="RefSeq" id="WP_168132956.1">
    <property type="nucleotide sequence ID" value="NZ_JAAVJH010000001.1"/>
</dbReference>
<dbReference type="Pfam" id="PF02452">
    <property type="entry name" value="PemK_toxin"/>
    <property type="match status" value="1"/>
</dbReference>
<comment type="caution">
    <text evidence="1">The sequence shown here is derived from an EMBL/GenBank/DDBJ whole genome shotgun (WGS) entry which is preliminary data.</text>
</comment>
<name>A0ABX1CKS6_9SPHN</name>
<keyword evidence="2" id="KW-1185">Reference proteome</keyword>
<evidence type="ECO:0000313" key="2">
    <source>
        <dbReference type="Proteomes" id="UP000732399"/>
    </source>
</evidence>
<dbReference type="InterPro" id="IPR011067">
    <property type="entry name" value="Plasmid_toxin/cell-grow_inhib"/>
</dbReference>
<organism evidence="1 2">
    <name type="scientific">Sphingomonas corticis</name>
    <dbReference type="NCBI Taxonomy" id="2722791"/>
    <lineage>
        <taxon>Bacteria</taxon>
        <taxon>Pseudomonadati</taxon>
        <taxon>Pseudomonadota</taxon>
        <taxon>Alphaproteobacteria</taxon>
        <taxon>Sphingomonadales</taxon>
        <taxon>Sphingomonadaceae</taxon>
        <taxon>Sphingomonas</taxon>
    </lineage>
</organism>
<dbReference type="PANTHER" id="PTHR33988:SF1">
    <property type="entry name" value="ENDORIBONUCLEASE MAZF7-RELATED"/>
    <property type="match status" value="1"/>
</dbReference>
<protein>
    <submittedName>
        <fullName evidence="1">Type II toxin-antitoxin system PemK/MazF family toxin</fullName>
    </submittedName>
</protein>
<accession>A0ABX1CKS6</accession>
<evidence type="ECO:0000313" key="1">
    <source>
        <dbReference type="EMBL" id="NJR77456.1"/>
    </source>
</evidence>
<dbReference type="Gene3D" id="2.30.30.110">
    <property type="match status" value="1"/>
</dbReference>